<dbReference type="InterPro" id="IPR001466">
    <property type="entry name" value="Beta-lactam-related"/>
</dbReference>
<feature type="domain" description="Beta-lactamase-related" evidence="2">
    <location>
        <begin position="29"/>
        <end position="282"/>
    </location>
</feature>
<evidence type="ECO:0000259" key="2">
    <source>
        <dbReference type="Pfam" id="PF00144"/>
    </source>
</evidence>
<keyword evidence="4" id="KW-1185">Reference proteome</keyword>
<protein>
    <submittedName>
        <fullName evidence="3">Serine hydrolase domain-containing protein</fullName>
        <ecNumber evidence="3">3.-.-.-</ecNumber>
    </submittedName>
</protein>
<comment type="caution">
    <text evidence="3">The sequence shown here is derived from an EMBL/GenBank/DDBJ whole genome shotgun (WGS) entry which is preliminary data.</text>
</comment>
<dbReference type="Pfam" id="PF00144">
    <property type="entry name" value="Beta-lactamase"/>
    <property type="match status" value="1"/>
</dbReference>
<sequence>MTLGGRIFSCILPSLRGEAADEDGAPLLPYWSFTKTVIAICALRLAEDGKIDLDEPLGEERFTVRQLLNHTSGLPDYGTLPAYHQAVQDDQEPWLRGDLLAAVMAQGMRFAPGRGWSYSNIGYMLARERVEEAAGQAFAALVREMISVPLGLASLELATDREPFARVHWTAARRYHPGWVYHGCLIGTPGDAARLLQALVEGRLLKQASLRQMLAAIPVGGSIEGRPWTGCGYGLGLMIGRMGGAGRAFGHSGGGPFSVNAVYHFPDRLRPITVASFTDGRDEGVAEFAAVDAGGAL</sequence>
<dbReference type="EC" id="3.-.-.-" evidence="3"/>
<accession>A0ABV6CEB2</accession>
<dbReference type="Gene3D" id="3.40.710.10">
    <property type="entry name" value="DD-peptidase/beta-lactamase superfamily"/>
    <property type="match status" value="1"/>
</dbReference>
<organism evidence="3 4">
    <name type="scientific">Paracoccus rhizosphaerae</name>
    <dbReference type="NCBI Taxonomy" id="1133347"/>
    <lineage>
        <taxon>Bacteria</taxon>
        <taxon>Pseudomonadati</taxon>
        <taxon>Pseudomonadota</taxon>
        <taxon>Alphaproteobacteria</taxon>
        <taxon>Rhodobacterales</taxon>
        <taxon>Paracoccaceae</taxon>
        <taxon>Paracoccus</taxon>
    </lineage>
</organism>
<evidence type="ECO:0000313" key="3">
    <source>
        <dbReference type="EMBL" id="MFC0199069.1"/>
    </source>
</evidence>
<dbReference type="GO" id="GO:0016787">
    <property type="term" value="F:hydrolase activity"/>
    <property type="evidence" value="ECO:0007669"/>
    <property type="project" value="UniProtKB-KW"/>
</dbReference>
<dbReference type="EMBL" id="JBHLWQ010000016">
    <property type="protein sequence ID" value="MFC0199069.1"/>
    <property type="molecule type" value="Genomic_DNA"/>
</dbReference>
<dbReference type="Proteomes" id="UP001589795">
    <property type="component" value="Unassembled WGS sequence"/>
</dbReference>
<dbReference type="PANTHER" id="PTHR43283">
    <property type="entry name" value="BETA-LACTAMASE-RELATED"/>
    <property type="match status" value="1"/>
</dbReference>
<dbReference type="SUPFAM" id="SSF56601">
    <property type="entry name" value="beta-lactamase/transpeptidase-like"/>
    <property type="match status" value="1"/>
</dbReference>
<dbReference type="InterPro" id="IPR050789">
    <property type="entry name" value="Diverse_Enzym_Activities"/>
</dbReference>
<proteinExistence type="predicted"/>
<dbReference type="RefSeq" id="WP_265507092.1">
    <property type="nucleotide sequence ID" value="NZ_JAOTBE010000024.1"/>
</dbReference>
<keyword evidence="1 3" id="KW-0378">Hydrolase</keyword>
<dbReference type="InterPro" id="IPR012338">
    <property type="entry name" value="Beta-lactam/transpept-like"/>
</dbReference>
<dbReference type="PANTHER" id="PTHR43283:SF11">
    <property type="entry name" value="BETA-LACTAMASE-RELATED DOMAIN-CONTAINING PROTEIN"/>
    <property type="match status" value="1"/>
</dbReference>
<reference evidence="3 4" key="1">
    <citation type="submission" date="2024-09" db="EMBL/GenBank/DDBJ databases">
        <authorList>
            <person name="Sun Q."/>
            <person name="Mori K."/>
        </authorList>
    </citation>
    <scope>NUCLEOTIDE SEQUENCE [LARGE SCALE GENOMIC DNA]</scope>
    <source>
        <strain evidence="3 4">CCM 7904</strain>
    </source>
</reference>
<name>A0ABV6CEB2_9RHOB</name>
<evidence type="ECO:0000313" key="4">
    <source>
        <dbReference type="Proteomes" id="UP001589795"/>
    </source>
</evidence>
<gene>
    <name evidence="3" type="ORF">ACFFIZ_01610</name>
</gene>
<evidence type="ECO:0000256" key="1">
    <source>
        <dbReference type="ARBA" id="ARBA00022801"/>
    </source>
</evidence>